<dbReference type="PANTHER" id="PTHR10799">
    <property type="entry name" value="SNF2/RAD54 HELICASE FAMILY"/>
    <property type="match status" value="1"/>
</dbReference>
<feature type="compositionally biased region" description="Acidic residues" evidence="4">
    <location>
        <begin position="275"/>
        <end position="289"/>
    </location>
</feature>
<evidence type="ECO:0000256" key="2">
    <source>
        <dbReference type="ARBA" id="ARBA00022801"/>
    </source>
</evidence>
<dbReference type="CDD" id="cd18793">
    <property type="entry name" value="SF2_C_SNF"/>
    <property type="match status" value="1"/>
</dbReference>
<evidence type="ECO:0008006" key="9">
    <source>
        <dbReference type="Google" id="ProtNLM"/>
    </source>
</evidence>
<keyword evidence="8" id="KW-1185">Reference proteome</keyword>
<dbReference type="SMART" id="SM00490">
    <property type="entry name" value="HELICc"/>
    <property type="match status" value="1"/>
</dbReference>
<dbReference type="EMBL" id="KN881628">
    <property type="protein sequence ID" value="KIY53122.1"/>
    <property type="molecule type" value="Genomic_DNA"/>
</dbReference>
<feature type="domain" description="Helicase C-terminal" evidence="6">
    <location>
        <begin position="560"/>
        <end position="715"/>
    </location>
</feature>
<keyword evidence="3" id="KW-0067">ATP-binding</keyword>
<reference evidence="7 8" key="1">
    <citation type="journal article" date="2015" name="Fungal Genet. Biol.">
        <title>Evolution of novel wood decay mechanisms in Agaricales revealed by the genome sequences of Fistulina hepatica and Cylindrobasidium torrendii.</title>
        <authorList>
            <person name="Floudas D."/>
            <person name="Held B.W."/>
            <person name="Riley R."/>
            <person name="Nagy L.G."/>
            <person name="Koehler G."/>
            <person name="Ransdell A.S."/>
            <person name="Younus H."/>
            <person name="Chow J."/>
            <person name="Chiniquy J."/>
            <person name="Lipzen A."/>
            <person name="Tritt A."/>
            <person name="Sun H."/>
            <person name="Haridas S."/>
            <person name="LaButti K."/>
            <person name="Ohm R.A."/>
            <person name="Kues U."/>
            <person name="Blanchette R.A."/>
            <person name="Grigoriev I.V."/>
            <person name="Minto R.E."/>
            <person name="Hibbett D.S."/>
        </authorList>
    </citation>
    <scope>NUCLEOTIDE SEQUENCE [LARGE SCALE GENOMIC DNA]</scope>
    <source>
        <strain evidence="7 8">ATCC 64428</strain>
    </source>
</reference>
<sequence>MSSSVASSPPPTSVFEFEEMPESSRHSSTSSMLTDASRSSPAAPPTSHPCCQDVDERLTRLEFLIEKAAMYSQLLQEQMDNTKEEMLREKDGKKRGHVSDGGPGHKRQKTESSALKAKAEPADEEEQILPQPSLVTGGKLKNYQLEGLHWMISLYRNGISGILADEMGLGKTLQTIAYCAYIREINPSPFLVVCPLSVLHNWIAEFERFAPGIPVCMYHGTPEERREMRETQMSSWAKRDVQERPKPQPKVKGAKRGRRHAFVKRSRKATAKVEEPEDEEVNEADEEREKEEARKFPVVVTTYDIIIRDRVHLADICWGHIVVDEGHRLKNLDCRLMQEIKKYGSAHRMVLTGTPLQNNLGELWSLLNFILPDVFEDLDSFQEWFNLPDMQNVVGLERSTKIVNTLHAILKPFLLRRLKVDVTRLPPKKEYVLYAPMSVQQREAYDRIVNGTMRQYILAKNGGVSKDRAAVVLDEDAAKQPRQLRTKRGEKTKEDFDELGREYQRKQAVKQANNLRLQNTVMQLRKICSHPFLFDWPVDPRTMEPIMNQELVNQSGKMMVLERLLDELFRRKHKVLLFSQFTTMLDILEDWAREIKGWSLCRIDGSTAPLDRKEQMRQFQEGGDSPIAPCLFLLSTRAGGLGVNLTAADTVIFYDQDWNPQMDAQAQDRAHRIGQDKPVLIFRLVASHTIETKIMQRASAKRQLEALVIAKGKFKAPTSTTKSGKPQTMAEIAASLLQLDGEKIDVVERTEAGSKSVLSDADVAVLLDRSDAAFNDRQVGWTSTKPDGTNPAFAVFEAPKDRANDALAKMLGEDVE</sequence>
<evidence type="ECO:0000256" key="4">
    <source>
        <dbReference type="SAM" id="MobiDB-lite"/>
    </source>
</evidence>
<dbReference type="Gene3D" id="3.40.50.300">
    <property type="entry name" value="P-loop containing nucleotide triphosphate hydrolases"/>
    <property type="match status" value="1"/>
</dbReference>
<dbReference type="InterPro" id="IPR014001">
    <property type="entry name" value="Helicase_ATP-bd"/>
</dbReference>
<feature type="compositionally biased region" description="Basic residues" evidence="4">
    <location>
        <begin position="247"/>
        <end position="270"/>
    </location>
</feature>
<dbReference type="Proteomes" id="UP000054144">
    <property type="component" value="Unassembled WGS sequence"/>
</dbReference>
<dbReference type="InterPro" id="IPR038718">
    <property type="entry name" value="SNF2-like_sf"/>
</dbReference>
<gene>
    <name evidence="7" type="ORF">FISHEDRAFT_63512</name>
</gene>
<name>A0A0D7ANF3_9AGAR</name>
<dbReference type="SMART" id="SM00487">
    <property type="entry name" value="DEXDc"/>
    <property type="match status" value="1"/>
</dbReference>
<dbReference type="SUPFAM" id="SSF52540">
    <property type="entry name" value="P-loop containing nucleoside triphosphate hydrolases"/>
    <property type="match status" value="2"/>
</dbReference>
<organism evidence="7 8">
    <name type="scientific">Fistulina hepatica ATCC 64428</name>
    <dbReference type="NCBI Taxonomy" id="1128425"/>
    <lineage>
        <taxon>Eukaryota</taxon>
        <taxon>Fungi</taxon>
        <taxon>Dikarya</taxon>
        <taxon>Basidiomycota</taxon>
        <taxon>Agaricomycotina</taxon>
        <taxon>Agaricomycetes</taxon>
        <taxon>Agaricomycetidae</taxon>
        <taxon>Agaricales</taxon>
        <taxon>Fistulinaceae</taxon>
        <taxon>Fistulina</taxon>
    </lineage>
</organism>
<proteinExistence type="predicted"/>
<keyword evidence="2" id="KW-0378">Hydrolase</keyword>
<dbReference type="GO" id="GO:0016787">
    <property type="term" value="F:hydrolase activity"/>
    <property type="evidence" value="ECO:0007669"/>
    <property type="project" value="UniProtKB-KW"/>
</dbReference>
<feature type="region of interest" description="Disordered" evidence="4">
    <location>
        <begin position="1"/>
        <end position="53"/>
    </location>
</feature>
<accession>A0A0D7ANF3</accession>
<dbReference type="InterPro" id="IPR027417">
    <property type="entry name" value="P-loop_NTPase"/>
</dbReference>
<feature type="compositionally biased region" description="Basic and acidic residues" evidence="4">
    <location>
        <begin position="237"/>
        <end position="246"/>
    </location>
</feature>
<dbReference type="OrthoDB" id="5857104at2759"/>
<evidence type="ECO:0000256" key="1">
    <source>
        <dbReference type="ARBA" id="ARBA00022741"/>
    </source>
</evidence>
<evidence type="ECO:0000259" key="6">
    <source>
        <dbReference type="PROSITE" id="PS51194"/>
    </source>
</evidence>
<feature type="domain" description="Helicase ATP-binding" evidence="5">
    <location>
        <begin position="152"/>
        <end position="373"/>
    </location>
</feature>
<protein>
    <recommendedName>
        <fullName evidence="9">SNF2 family DNA-dependent ATPase</fullName>
    </recommendedName>
</protein>
<dbReference type="Pfam" id="PF00176">
    <property type="entry name" value="SNF2-rel_dom"/>
    <property type="match status" value="1"/>
</dbReference>
<feature type="compositionally biased region" description="Low complexity" evidence="4">
    <location>
        <begin position="26"/>
        <end position="41"/>
    </location>
</feature>
<dbReference type="InterPro" id="IPR001650">
    <property type="entry name" value="Helicase_C-like"/>
</dbReference>
<dbReference type="PROSITE" id="PS51192">
    <property type="entry name" value="HELICASE_ATP_BIND_1"/>
    <property type="match status" value="1"/>
</dbReference>
<evidence type="ECO:0000256" key="3">
    <source>
        <dbReference type="ARBA" id="ARBA00022840"/>
    </source>
</evidence>
<dbReference type="GO" id="GO:0005524">
    <property type="term" value="F:ATP binding"/>
    <property type="evidence" value="ECO:0007669"/>
    <property type="project" value="InterPro"/>
</dbReference>
<dbReference type="Pfam" id="PF00271">
    <property type="entry name" value="Helicase_C"/>
    <property type="match status" value="1"/>
</dbReference>
<keyword evidence="1" id="KW-0547">Nucleotide-binding</keyword>
<dbReference type="PROSITE" id="PS51194">
    <property type="entry name" value="HELICASE_CTER"/>
    <property type="match status" value="1"/>
</dbReference>
<dbReference type="AlphaFoldDB" id="A0A0D7ANF3"/>
<dbReference type="InterPro" id="IPR000330">
    <property type="entry name" value="SNF2_N"/>
</dbReference>
<evidence type="ECO:0000313" key="8">
    <source>
        <dbReference type="Proteomes" id="UP000054144"/>
    </source>
</evidence>
<feature type="region of interest" description="Disordered" evidence="4">
    <location>
        <begin position="84"/>
        <end position="126"/>
    </location>
</feature>
<dbReference type="Gene3D" id="3.40.50.10810">
    <property type="entry name" value="Tandem AAA-ATPase domain"/>
    <property type="match status" value="2"/>
</dbReference>
<evidence type="ECO:0000313" key="7">
    <source>
        <dbReference type="EMBL" id="KIY53122.1"/>
    </source>
</evidence>
<feature type="region of interest" description="Disordered" evidence="4">
    <location>
        <begin position="226"/>
        <end position="291"/>
    </location>
</feature>
<evidence type="ECO:0000259" key="5">
    <source>
        <dbReference type="PROSITE" id="PS51192"/>
    </source>
</evidence>
<dbReference type="InterPro" id="IPR049730">
    <property type="entry name" value="SNF2/RAD54-like_C"/>
</dbReference>